<dbReference type="EMBL" id="BAABHQ010000008">
    <property type="protein sequence ID" value="GAA4878859.1"/>
    <property type="molecule type" value="Genomic_DNA"/>
</dbReference>
<organism evidence="2 3">
    <name type="scientific">Actinomycetospora straminea</name>
    <dbReference type="NCBI Taxonomy" id="663607"/>
    <lineage>
        <taxon>Bacteria</taxon>
        <taxon>Bacillati</taxon>
        <taxon>Actinomycetota</taxon>
        <taxon>Actinomycetes</taxon>
        <taxon>Pseudonocardiales</taxon>
        <taxon>Pseudonocardiaceae</taxon>
        <taxon>Actinomycetospora</taxon>
    </lineage>
</organism>
<evidence type="ECO:0000313" key="3">
    <source>
        <dbReference type="Proteomes" id="UP001500457"/>
    </source>
</evidence>
<feature type="region of interest" description="Disordered" evidence="1">
    <location>
        <begin position="1"/>
        <end position="29"/>
    </location>
</feature>
<sequence length="186" mass="20979">MLSFRVRPNLAEGSPRGVGDRARRQGDQEMWEWREDARREGRRLDAVDTWAGQARDERADESTPIFRAMAAAWEDRGRQVASGRNGVDTTRHDERHPGIPVPRSGSGASPDQWLHDVGRSRTLASMNRTPPRPSVSTPDGELEYRAKHRRESQAMTPTAGGQHALQLDEDDTGRHICKIVWLVPRT</sequence>
<dbReference type="Proteomes" id="UP001500457">
    <property type="component" value="Unassembled WGS sequence"/>
</dbReference>
<gene>
    <name evidence="2" type="ORF">GCM10023203_31780</name>
</gene>
<reference evidence="3" key="1">
    <citation type="journal article" date="2019" name="Int. J. Syst. Evol. Microbiol.">
        <title>The Global Catalogue of Microorganisms (GCM) 10K type strain sequencing project: providing services to taxonomists for standard genome sequencing and annotation.</title>
        <authorList>
            <consortium name="The Broad Institute Genomics Platform"/>
            <consortium name="The Broad Institute Genome Sequencing Center for Infectious Disease"/>
            <person name="Wu L."/>
            <person name="Ma J."/>
        </authorList>
    </citation>
    <scope>NUCLEOTIDE SEQUENCE [LARGE SCALE GENOMIC DNA]</scope>
    <source>
        <strain evidence="3">JCM 17983</strain>
    </source>
</reference>
<feature type="compositionally biased region" description="Basic and acidic residues" evidence="1">
    <location>
        <begin position="18"/>
        <end position="29"/>
    </location>
</feature>
<accession>A0ABP9EIW0</accession>
<protein>
    <submittedName>
        <fullName evidence="2">Uncharacterized protein</fullName>
    </submittedName>
</protein>
<comment type="caution">
    <text evidence="2">The sequence shown here is derived from an EMBL/GenBank/DDBJ whole genome shotgun (WGS) entry which is preliminary data.</text>
</comment>
<keyword evidence="3" id="KW-1185">Reference proteome</keyword>
<name>A0ABP9EIW0_9PSEU</name>
<proteinExistence type="predicted"/>
<evidence type="ECO:0000256" key="1">
    <source>
        <dbReference type="SAM" id="MobiDB-lite"/>
    </source>
</evidence>
<feature type="region of interest" description="Disordered" evidence="1">
    <location>
        <begin position="75"/>
        <end position="170"/>
    </location>
</feature>
<evidence type="ECO:0000313" key="2">
    <source>
        <dbReference type="EMBL" id="GAA4878859.1"/>
    </source>
</evidence>